<feature type="transmembrane region" description="Helical" evidence="1">
    <location>
        <begin position="75"/>
        <end position="96"/>
    </location>
</feature>
<dbReference type="PANTHER" id="PTHR40465">
    <property type="entry name" value="CHROMOSOME 1, WHOLE GENOME SHOTGUN SEQUENCE"/>
    <property type="match status" value="1"/>
</dbReference>
<keyword evidence="1" id="KW-1133">Transmembrane helix</keyword>
<evidence type="ECO:0000313" key="2">
    <source>
        <dbReference type="EMBL" id="KAE9410231.1"/>
    </source>
</evidence>
<reference evidence="2" key="1">
    <citation type="journal article" date="2019" name="Environ. Microbiol.">
        <title>Fungal ecological strategies reflected in gene transcription - a case study of two litter decomposers.</title>
        <authorList>
            <person name="Barbi F."/>
            <person name="Kohler A."/>
            <person name="Barry K."/>
            <person name="Baskaran P."/>
            <person name="Daum C."/>
            <person name="Fauchery L."/>
            <person name="Ihrmark K."/>
            <person name="Kuo A."/>
            <person name="LaButti K."/>
            <person name="Lipzen A."/>
            <person name="Morin E."/>
            <person name="Grigoriev I.V."/>
            <person name="Henrissat B."/>
            <person name="Lindahl B."/>
            <person name="Martin F."/>
        </authorList>
    </citation>
    <scope>NUCLEOTIDE SEQUENCE</scope>
    <source>
        <strain evidence="2">JB14</strain>
    </source>
</reference>
<name>A0A6A4IHW0_9AGAR</name>
<keyword evidence="1" id="KW-0472">Membrane</keyword>
<keyword evidence="3" id="KW-1185">Reference proteome</keyword>
<feature type="transmembrane region" description="Helical" evidence="1">
    <location>
        <begin position="189"/>
        <end position="213"/>
    </location>
</feature>
<dbReference type="Proteomes" id="UP000799118">
    <property type="component" value="Unassembled WGS sequence"/>
</dbReference>
<dbReference type="OrthoDB" id="3231781at2759"/>
<protein>
    <submittedName>
        <fullName evidence="2">Uncharacterized protein</fullName>
    </submittedName>
</protein>
<evidence type="ECO:0000313" key="3">
    <source>
        <dbReference type="Proteomes" id="UP000799118"/>
    </source>
</evidence>
<dbReference type="EMBL" id="ML769385">
    <property type="protein sequence ID" value="KAE9410231.1"/>
    <property type="molecule type" value="Genomic_DNA"/>
</dbReference>
<keyword evidence="1" id="KW-0812">Transmembrane</keyword>
<feature type="transmembrane region" description="Helical" evidence="1">
    <location>
        <begin position="157"/>
        <end position="177"/>
    </location>
</feature>
<accession>A0A6A4IHW0</accession>
<feature type="transmembrane region" description="Helical" evidence="1">
    <location>
        <begin position="116"/>
        <end position="137"/>
    </location>
</feature>
<gene>
    <name evidence="2" type="ORF">BT96DRAFT_367253</name>
</gene>
<dbReference type="PANTHER" id="PTHR40465:SF1">
    <property type="entry name" value="DUF6534 DOMAIN-CONTAINING PROTEIN"/>
    <property type="match status" value="1"/>
</dbReference>
<organism evidence="2 3">
    <name type="scientific">Gymnopus androsaceus JB14</name>
    <dbReference type="NCBI Taxonomy" id="1447944"/>
    <lineage>
        <taxon>Eukaryota</taxon>
        <taxon>Fungi</taxon>
        <taxon>Dikarya</taxon>
        <taxon>Basidiomycota</taxon>
        <taxon>Agaricomycotina</taxon>
        <taxon>Agaricomycetes</taxon>
        <taxon>Agaricomycetidae</taxon>
        <taxon>Agaricales</taxon>
        <taxon>Marasmiineae</taxon>
        <taxon>Omphalotaceae</taxon>
        <taxon>Gymnopus</taxon>
    </lineage>
</organism>
<sequence length="252" mass="28117">MHDTVPDPESISECWDRYCSFSLSPLHHYPSLLKPNLSLSLSLSLSSFLTRLPAQGLSTGMASSSSASDNSDLDLGLTFGALEIAIILSSILFGVVTTQTYTYHKNFPADSRWIKYLVNILWLAELGQTICTFHYMYYWSVTGFGNPAFLAKAPVTLGLGTMFYGICVALVQGYFTYRLFKFTSASSILVRLVPITLVVFISARFGVIIAGAIEAIRLPYYIALCTKVALAHRCKSIYWDMHRCHRSCLLWC</sequence>
<dbReference type="AlphaFoldDB" id="A0A6A4IHW0"/>
<evidence type="ECO:0000256" key="1">
    <source>
        <dbReference type="SAM" id="Phobius"/>
    </source>
</evidence>
<proteinExistence type="predicted"/>